<gene>
    <name evidence="1" type="ORF">IB211_01108c</name>
</gene>
<protein>
    <recommendedName>
        <fullName evidence="3">Phage-like protein YoqJ</fullName>
    </recommendedName>
</protein>
<sequence>MKRNGTCAMTGHRPTRFRFKYDENNNGCKRIKKRIRDQLVQLYEQGFRQFWVGGALGVDMWAGEILLRLKEQPEYSEIQLMIALPFEGHDANWEERSRRRMAFLIKHSTETVIVGEKGSSTATNYRRRNEYMVDHADCLLAVYDNDRSIRSGTGMTVNYARKQGLPIILIHPDTAAVSRESFER</sequence>
<evidence type="ECO:0000313" key="1">
    <source>
        <dbReference type="EMBL" id="ALP93501.1"/>
    </source>
</evidence>
<dbReference type="AlphaFoldDB" id="A0A0S2W2D8"/>
<organism evidence="1 2">
    <name type="scientific">Intestinimonas butyriciproducens</name>
    <dbReference type="NCBI Taxonomy" id="1297617"/>
    <lineage>
        <taxon>Bacteria</taxon>
        <taxon>Bacillati</taxon>
        <taxon>Bacillota</taxon>
        <taxon>Clostridia</taxon>
        <taxon>Eubacteriales</taxon>
        <taxon>Intestinimonas</taxon>
    </lineage>
</organism>
<reference evidence="1 2" key="1">
    <citation type="journal article" date="2015" name="Nat. Commun.">
        <title>Production of butyrate from lysine and the Amadori product fructoselysine by a human gut commensal.</title>
        <authorList>
            <person name="Bui T.P."/>
            <person name="Ritari J."/>
            <person name="Boeren S."/>
            <person name="de Waard P."/>
            <person name="Plugge C.M."/>
            <person name="de Vos W.M."/>
        </authorList>
    </citation>
    <scope>NUCLEOTIDE SEQUENCE [LARGE SCALE GENOMIC DNA]</scope>
    <source>
        <strain evidence="1 2">AF211</strain>
    </source>
</reference>
<dbReference type="InterPro" id="IPR010697">
    <property type="entry name" value="YspA"/>
</dbReference>
<reference evidence="2" key="2">
    <citation type="submission" date="2015-04" db="EMBL/GenBank/DDBJ databases">
        <title>A butyrogenic pathway from the amino acid lysine in a human gut commensal.</title>
        <authorList>
            <person name="de Vos W.M."/>
            <person name="Bui N.T.P."/>
            <person name="Plugge C.M."/>
            <person name="Ritari J."/>
        </authorList>
    </citation>
    <scope>NUCLEOTIDE SEQUENCE [LARGE SCALE GENOMIC DNA]</scope>
    <source>
        <strain evidence="2">AF211</strain>
    </source>
</reference>
<name>A0A0S2W2D8_9FIRM</name>
<dbReference type="PATRIC" id="fig|1297617.4.peg.1127"/>
<dbReference type="RefSeq" id="WP_242857413.1">
    <property type="nucleotide sequence ID" value="NZ_CP011307.1"/>
</dbReference>
<evidence type="ECO:0008006" key="3">
    <source>
        <dbReference type="Google" id="ProtNLM"/>
    </source>
</evidence>
<proteinExistence type="predicted"/>
<dbReference type="STRING" id="1297617.IB211_01108c"/>
<dbReference type="Pfam" id="PF06908">
    <property type="entry name" value="YpsA"/>
    <property type="match status" value="1"/>
</dbReference>
<evidence type="ECO:0000313" key="2">
    <source>
        <dbReference type="Proteomes" id="UP000064844"/>
    </source>
</evidence>
<dbReference type="KEGG" id="ibu:IB211_01108c"/>
<dbReference type="EMBL" id="CP011307">
    <property type="protein sequence ID" value="ALP93501.1"/>
    <property type="molecule type" value="Genomic_DNA"/>
</dbReference>
<dbReference type="PANTHER" id="PTHR38440:SF1">
    <property type="entry name" value="UPF0398 PROTEIN SPR0331"/>
    <property type="match status" value="1"/>
</dbReference>
<accession>A0A0S2W2D8</accession>
<dbReference type="Gene3D" id="3.40.50.450">
    <property type="match status" value="1"/>
</dbReference>
<dbReference type="SUPFAM" id="SSF102405">
    <property type="entry name" value="MCP/YpsA-like"/>
    <property type="match status" value="1"/>
</dbReference>
<dbReference type="Proteomes" id="UP000064844">
    <property type="component" value="Chromosome"/>
</dbReference>
<dbReference type="PANTHER" id="PTHR38440">
    <property type="entry name" value="UPF0398 PROTEIN YPSA"/>
    <property type="match status" value="1"/>
</dbReference>
<keyword evidence="2" id="KW-1185">Reference proteome</keyword>